<keyword evidence="4" id="KW-1185">Reference proteome</keyword>
<feature type="domain" description="Fumarylacetoacetase-like C-terminal" evidence="2">
    <location>
        <begin position="15"/>
        <end position="183"/>
    </location>
</feature>
<dbReference type="Pfam" id="PF01557">
    <property type="entry name" value="FAA_hydrolase"/>
    <property type="match status" value="1"/>
</dbReference>
<dbReference type="GO" id="GO:0016787">
    <property type="term" value="F:hydrolase activity"/>
    <property type="evidence" value="ECO:0007669"/>
    <property type="project" value="UniProtKB-KW"/>
</dbReference>
<keyword evidence="3" id="KW-0378">Hydrolase</keyword>
<proteinExistence type="predicted"/>
<organism evidence="3 4">
    <name type="scientific">Shewanella surugensis</name>
    <dbReference type="NCBI Taxonomy" id="212020"/>
    <lineage>
        <taxon>Bacteria</taxon>
        <taxon>Pseudomonadati</taxon>
        <taxon>Pseudomonadota</taxon>
        <taxon>Gammaproteobacteria</taxon>
        <taxon>Alteromonadales</taxon>
        <taxon>Shewanellaceae</taxon>
        <taxon>Shewanella</taxon>
    </lineage>
</organism>
<accession>A0ABT0LBE6</accession>
<dbReference type="Proteomes" id="UP001203423">
    <property type="component" value="Unassembled WGS sequence"/>
</dbReference>
<comment type="caution">
    <text evidence="3">The sequence shown here is derived from an EMBL/GenBank/DDBJ whole genome shotgun (WGS) entry which is preliminary data.</text>
</comment>
<dbReference type="EMBL" id="JAKIKS010000037">
    <property type="protein sequence ID" value="MCL1125028.1"/>
    <property type="molecule type" value="Genomic_DNA"/>
</dbReference>
<dbReference type="InterPro" id="IPR011234">
    <property type="entry name" value="Fumarylacetoacetase-like_C"/>
</dbReference>
<evidence type="ECO:0000313" key="3">
    <source>
        <dbReference type="EMBL" id="MCL1125028.1"/>
    </source>
</evidence>
<dbReference type="SUPFAM" id="SSF56529">
    <property type="entry name" value="FAH"/>
    <property type="match status" value="1"/>
</dbReference>
<dbReference type="RefSeq" id="WP_248940302.1">
    <property type="nucleotide sequence ID" value="NZ_JAKIKS010000037.1"/>
</dbReference>
<evidence type="ECO:0000313" key="4">
    <source>
        <dbReference type="Proteomes" id="UP001203423"/>
    </source>
</evidence>
<dbReference type="PANTHER" id="PTHR11820:SF7">
    <property type="entry name" value="ACYLPYRUVASE FAHD1, MITOCHONDRIAL"/>
    <property type="match status" value="1"/>
</dbReference>
<name>A0ABT0LBE6_9GAMM</name>
<protein>
    <submittedName>
        <fullName evidence="3">Fumarylacetoacetate hydrolase family protein</fullName>
    </submittedName>
</protein>
<dbReference type="InterPro" id="IPR036663">
    <property type="entry name" value="Fumarylacetoacetase_C_sf"/>
</dbReference>
<evidence type="ECO:0000259" key="2">
    <source>
        <dbReference type="Pfam" id="PF01557"/>
    </source>
</evidence>
<dbReference type="Gene3D" id="3.90.850.10">
    <property type="entry name" value="Fumarylacetoacetase-like, C-terminal domain"/>
    <property type="match status" value="1"/>
</dbReference>
<evidence type="ECO:0000256" key="1">
    <source>
        <dbReference type="ARBA" id="ARBA00022723"/>
    </source>
</evidence>
<keyword evidence="1" id="KW-0479">Metal-binding</keyword>
<dbReference type="PANTHER" id="PTHR11820">
    <property type="entry name" value="ACYLPYRUVASE"/>
    <property type="match status" value="1"/>
</dbReference>
<gene>
    <name evidence="3" type="ORF">L2764_11215</name>
</gene>
<reference evidence="3 4" key="1">
    <citation type="submission" date="2022-01" db="EMBL/GenBank/DDBJ databases">
        <title>Whole genome-based taxonomy of the Shewanellaceae.</title>
        <authorList>
            <person name="Martin-Rodriguez A.J."/>
        </authorList>
    </citation>
    <scope>NUCLEOTIDE SEQUENCE [LARGE SCALE GENOMIC DNA]</scope>
    <source>
        <strain evidence="3 4">DSM 17177</strain>
    </source>
</reference>
<sequence length="205" mass="22731">MKQVQLGRYSITPSKIVCVGRNYVDHIKELNNDIPDEMVIFMKPNSAISTQLLAYHDEALHYEAELCFMYQSGRFSAVAIGLDLTKRALQSQLKNKGLPWEKAKAFDGSAIFSDFVPINDIDESLSFSLSVDGELIQEGHVGLMIHSPQSILAHVLTFMSLEEGDIVMTGTPKGVGQVTLNSHYSVQMQSKGETVMTKEWMAVSS</sequence>